<reference evidence="1" key="1">
    <citation type="submission" date="2014-09" db="EMBL/GenBank/DDBJ databases">
        <authorList>
            <person name="Magalhaes I.L.F."/>
            <person name="Oliveira U."/>
            <person name="Santos F.R."/>
            <person name="Vidigal T.H.D.A."/>
            <person name="Brescovit A.D."/>
            <person name="Santos A.J."/>
        </authorList>
    </citation>
    <scope>NUCLEOTIDE SEQUENCE</scope>
    <source>
        <tissue evidence="1">Shoot tissue taken approximately 20 cm above the soil surface</tissue>
    </source>
</reference>
<proteinExistence type="predicted"/>
<accession>A0A0A9HU28</accession>
<name>A0A0A9HU28_ARUDO</name>
<organism evidence="1">
    <name type="scientific">Arundo donax</name>
    <name type="common">Giant reed</name>
    <name type="synonym">Donax arundinaceus</name>
    <dbReference type="NCBI Taxonomy" id="35708"/>
    <lineage>
        <taxon>Eukaryota</taxon>
        <taxon>Viridiplantae</taxon>
        <taxon>Streptophyta</taxon>
        <taxon>Embryophyta</taxon>
        <taxon>Tracheophyta</taxon>
        <taxon>Spermatophyta</taxon>
        <taxon>Magnoliopsida</taxon>
        <taxon>Liliopsida</taxon>
        <taxon>Poales</taxon>
        <taxon>Poaceae</taxon>
        <taxon>PACMAD clade</taxon>
        <taxon>Arundinoideae</taxon>
        <taxon>Arundineae</taxon>
        <taxon>Arundo</taxon>
    </lineage>
</organism>
<evidence type="ECO:0000313" key="1">
    <source>
        <dbReference type="EMBL" id="JAE36438.1"/>
    </source>
</evidence>
<protein>
    <submittedName>
        <fullName evidence="1">Uncharacterized protein</fullName>
    </submittedName>
</protein>
<reference evidence="1" key="2">
    <citation type="journal article" date="2015" name="Data Brief">
        <title>Shoot transcriptome of the giant reed, Arundo donax.</title>
        <authorList>
            <person name="Barrero R.A."/>
            <person name="Guerrero F.D."/>
            <person name="Moolhuijzen P."/>
            <person name="Goolsby J.A."/>
            <person name="Tidwell J."/>
            <person name="Bellgard S.E."/>
            <person name="Bellgard M.I."/>
        </authorList>
    </citation>
    <scope>NUCLEOTIDE SEQUENCE</scope>
    <source>
        <tissue evidence="1">Shoot tissue taken approximately 20 cm above the soil surface</tissue>
    </source>
</reference>
<dbReference type="AlphaFoldDB" id="A0A0A9HU28"/>
<sequence length="47" mass="5030">MCAKTRTGGRLCRAKEVRESLTLKDTVTMLQVAAHRLAVGTAELEGG</sequence>
<dbReference type="EMBL" id="GBRH01161458">
    <property type="protein sequence ID" value="JAE36438.1"/>
    <property type="molecule type" value="Transcribed_RNA"/>
</dbReference>